<dbReference type="Proteomes" id="UP000830631">
    <property type="component" value="Chromosome"/>
</dbReference>
<keyword evidence="3" id="KW-1185">Reference proteome</keyword>
<feature type="coiled-coil region" evidence="1">
    <location>
        <begin position="152"/>
        <end position="179"/>
    </location>
</feature>
<evidence type="ECO:0000313" key="2">
    <source>
        <dbReference type="EMBL" id="UPL18211.1"/>
    </source>
</evidence>
<name>A0ABY4IZP3_9MICO</name>
<evidence type="ECO:0000313" key="3">
    <source>
        <dbReference type="Proteomes" id="UP000830631"/>
    </source>
</evidence>
<accession>A0ABY4IZP3</accession>
<protein>
    <submittedName>
        <fullName evidence="2">Phospholipase</fullName>
    </submittedName>
</protein>
<evidence type="ECO:0000256" key="1">
    <source>
        <dbReference type="SAM" id="Coils"/>
    </source>
</evidence>
<dbReference type="RefSeq" id="WP_194239201.1">
    <property type="nucleotide sequence ID" value="NZ_CP078078.1"/>
</dbReference>
<dbReference type="EMBL" id="CP078078">
    <property type="protein sequence ID" value="UPL18211.1"/>
    <property type="molecule type" value="Genomic_DNA"/>
</dbReference>
<proteinExistence type="predicted"/>
<organism evidence="2 3">
    <name type="scientific">Microbacterium aurugineum</name>
    <dbReference type="NCBI Taxonomy" id="2851642"/>
    <lineage>
        <taxon>Bacteria</taxon>
        <taxon>Bacillati</taxon>
        <taxon>Actinomycetota</taxon>
        <taxon>Actinomycetes</taxon>
        <taxon>Micrococcales</taxon>
        <taxon>Microbacteriaceae</taxon>
        <taxon>Microbacterium</taxon>
    </lineage>
</organism>
<gene>
    <name evidence="2" type="ORF">KV397_10835</name>
</gene>
<reference evidence="2 3" key="1">
    <citation type="submission" date="2021-06" db="EMBL/GenBank/DDBJ databases">
        <title>Genome-based taxonomic framework of Microbacterium strains isolated from marine environment, the description of four new species and reclassification of four preexisting species.</title>
        <authorList>
            <person name="Lee S.D."/>
            <person name="Kim S.-M."/>
            <person name="Byeon Y.-S."/>
            <person name="Yang H.L."/>
            <person name="Kim I.S."/>
        </authorList>
    </citation>
    <scope>NUCLEOTIDE SEQUENCE [LARGE SCALE GENOMIC DNA]</scope>
    <source>
        <strain evidence="2 3">KSW4-10</strain>
    </source>
</reference>
<keyword evidence="1" id="KW-0175">Coiled coil</keyword>
<dbReference type="SUPFAM" id="SSF53955">
    <property type="entry name" value="Lysozyme-like"/>
    <property type="match status" value="1"/>
</dbReference>
<dbReference type="InterPro" id="IPR023346">
    <property type="entry name" value="Lysozyme-like_dom_sf"/>
</dbReference>
<sequence length="298" mass="30470">MLQKTRALRRASAAASARTAIHRPLSVLGVAAAALVGITVSVGLASVPASGAVDIPSAVTSAVRSGAEPLAQITKVASATLTQAKVAVVAAETLNGEVVSSGLDLETTSSVDTSDLESDIDKLEELDVTPVLLVVPVAEEAKRETADVVAETAELRSALDAAEQKRAAEEAARIAAEEAAARAAAEKQAAAALAAANTPEGAKATARQLMSSTYGWGGDQFSCLDSLWNKESGWNYQAYNPSGATGIPQALPGSKMASAGSDWQTNAATQVAWGLGYISSVYGTPCSAWGHSQAVNWY</sequence>